<accession>A0A5N0VCE4</accession>
<proteinExistence type="predicted"/>
<dbReference type="EMBL" id="VMNW02000008">
    <property type="protein sequence ID" value="KAA9164056.1"/>
    <property type="molecule type" value="Genomic_DNA"/>
</dbReference>
<dbReference type="RefSeq" id="WP_144754438.1">
    <property type="nucleotide sequence ID" value="NZ_VMNW02000008.1"/>
</dbReference>
<evidence type="ECO:0000313" key="1">
    <source>
        <dbReference type="EMBL" id="KAA9164056.1"/>
    </source>
</evidence>
<dbReference type="Proteomes" id="UP000319769">
    <property type="component" value="Unassembled WGS sequence"/>
</dbReference>
<dbReference type="InterPro" id="IPR001753">
    <property type="entry name" value="Enoyl-CoA_hydra/iso"/>
</dbReference>
<dbReference type="InterPro" id="IPR029045">
    <property type="entry name" value="ClpP/crotonase-like_dom_sf"/>
</dbReference>
<dbReference type="OrthoDB" id="9777711at2"/>
<organism evidence="1 2">
    <name type="scientific">Amycolatopsis acidicola</name>
    <dbReference type="NCBI Taxonomy" id="2596893"/>
    <lineage>
        <taxon>Bacteria</taxon>
        <taxon>Bacillati</taxon>
        <taxon>Actinomycetota</taxon>
        <taxon>Actinomycetes</taxon>
        <taxon>Pseudonocardiales</taxon>
        <taxon>Pseudonocardiaceae</taxon>
        <taxon>Amycolatopsis</taxon>
    </lineage>
</organism>
<dbReference type="SUPFAM" id="SSF52096">
    <property type="entry name" value="ClpP/crotonase"/>
    <property type="match status" value="1"/>
</dbReference>
<dbReference type="PANTHER" id="PTHR43459">
    <property type="entry name" value="ENOYL-COA HYDRATASE"/>
    <property type="match status" value="1"/>
</dbReference>
<dbReference type="Pfam" id="PF00378">
    <property type="entry name" value="ECH_1"/>
    <property type="match status" value="1"/>
</dbReference>
<dbReference type="AlphaFoldDB" id="A0A5N0VCE4"/>
<keyword evidence="2" id="KW-1185">Reference proteome</keyword>
<name>A0A5N0VCE4_9PSEU</name>
<dbReference type="CDD" id="cd06558">
    <property type="entry name" value="crotonase-like"/>
    <property type="match status" value="1"/>
</dbReference>
<dbReference type="PANTHER" id="PTHR43459:SF3">
    <property type="entry name" value="ENOYL-COA HYDRATASE ECHA15 (ENOYL HYDRASE) (UNSATURATED ACYL-COA HYDRATASE) (CROTONASE)-RELATED"/>
    <property type="match status" value="1"/>
</dbReference>
<reference evidence="1" key="1">
    <citation type="submission" date="2019-09" db="EMBL/GenBank/DDBJ databases">
        <authorList>
            <person name="Teo W.F.A."/>
            <person name="Duangmal K."/>
        </authorList>
    </citation>
    <scope>NUCLEOTIDE SEQUENCE [LARGE SCALE GENOMIC DNA]</scope>
    <source>
        <strain evidence="1">K81G1</strain>
    </source>
</reference>
<sequence length="264" mass="28128">MSQPPETLVVKSSGGICEITLNRPDLRNRIDDLARAELIDALETHGGARETRVIVLAAEGRAFSAGGDFTMMRSRQADRRDTERGTHDSRRLLNALTNVPVPVVAAVQGHAVGLGATIVLACDAVVAARGVKIMDSHVKVGLVAGDGGVVVWPQSIGMIKAKRHLLTGAPVLAEEGYALGMVSDLVDTAEEVLPAARAVAAEIAALPPLAVRGTKKSFNAVLRHRIEEVLELSLLFEGESMHSEDLVKALDFIQHGKEPDYQGK</sequence>
<gene>
    <name evidence="1" type="ORF">FPZ12_008560</name>
</gene>
<protein>
    <submittedName>
        <fullName evidence="1">Enoyl-CoA hydratase/isomerase family protein</fullName>
    </submittedName>
</protein>
<evidence type="ECO:0000313" key="2">
    <source>
        <dbReference type="Proteomes" id="UP000319769"/>
    </source>
</evidence>
<dbReference type="Gene3D" id="3.90.226.10">
    <property type="entry name" value="2-enoyl-CoA Hydratase, Chain A, domain 1"/>
    <property type="match status" value="1"/>
</dbReference>
<dbReference type="GO" id="GO:0016853">
    <property type="term" value="F:isomerase activity"/>
    <property type="evidence" value="ECO:0007669"/>
    <property type="project" value="UniProtKB-KW"/>
</dbReference>
<comment type="caution">
    <text evidence="1">The sequence shown here is derived from an EMBL/GenBank/DDBJ whole genome shotgun (WGS) entry which is preliminary data.</text>
</comment>